<protein>
    <submittedName>
        <fullName evidence="2">Sugar phosphate isomerase/epimerase</fullName>
    </submittedName>
</protein>
<evidence type="ECO:0000313" key="3">
    <source>
        <dbReference type="Proteomes" id="UP001500618"/>
    </source>
</evidence>
<keyword evidence="2" id="KW-0413">Isomerase</keyword>
<accession>A0ABN2GZL6</accession>
<sequence>MPGWGYQLPPRRVLAEMRELGLAATEAGPDGFLPAAGPALREALEAESLTLVGGFTPLVLHDASRDWRTPLAECIERFKSAGGDSVVLAAATGLDGYDVRPELTTAEWDQLLATADAAVAVCAEAGLAAVLHPHVGTVVEQPAEIQRVLDGCGIPLCLDTGHVACGGGDPVALATRHPERVGHVHMKDVDEEKAALVAGGKLAFSDAVTDGVFRPLGAGDIDIAAVVRALSGAGYQGWYVLEQDIKLAGAPTGDGPKADVAASAAYLRSLL</sequence>
<dbReference type="Gene3D" id="3.20.20.150">
    <property type="entry name" value="Divalent-metal-dependent TIM barrel enzymes"/>
    <property type="match status" value="1"/>
</dbReference>
<dbReference type="EMBL" id="BAAANY010000009">
    <property type="protein sequence ID" value="GAA1679517.1"/>
    <property type="molecule type" value="Genomic_DNA"/>
</dbReference>
<gene>
    <name evidence="2" type="ORF">GCM10009765_30920</name>
</gene>
<dbReference type="SUPFAM" id="SSF51658">
    <property type="entry name" value="Xylose isomerase-like"/>
    <property type="match status" value="1"/>
</dbReference>
<reference evidence="2 3" key="1">
    <citation type="journal article" date="2019" name="Int. J. Syst. Evol. Microbiol.">
        <title>The Global Catalogue of Microorganisms (GCM) 10K type strain sequencing project: providing services to taxonomists for standard genome sequencing and annotation.</title>
        <authorList>
            <consortium name="The Broad Institute Genomics Platform"/>
            <consortium name="The Broad Institute Genome Sequencing Center for Infectious Disease"/>
            <person name="Wu L."/>
            <person name="Ma J."/>
        </authorList>
    </citation>
    <scope>NUCLEOTIDE SEQUENCE [LARGE SCALE GENOMIC DNA]</scope>
    <source>
        <strain evidence="2 3">JCM 14718</strain>
    </source>
</reference>
<proteinExistence type="predicted"/>
<name>A0ABN2GZL6_9ACTN</name>
<dbReference type="InterPro" id="IPR036237">
    <property type="entry name" value="Xyl_isomerase-like_sf"/>
</dbReference>
<evidence type="ECO:0000259" key="1">
    <source>
        <dbReference type="Pfam" id="PF01261"/>
    </source>
</evidence>
<dbReference type="InterPro" id="IPR013022">
    <property type="entry name" value="Xyl_isomerase-like_TIM-brl"/>
</dbReference>
<dbReference type="PANTHER" id="PTHR12110">
    <property type="entry name" value="HYDROXYPYRUVATE ISOMERASE"/>
    <property type="match status" value="1"/>
</dbReference>
<dbReference type="GO" id="GO:0016853">
    <property type="term" value="F:isomerase activity"/>
    <property type="evidence" value="ECO:0007669"/>
    <property type="project" value="UniProtKB-KW"/>
</dbReference>
<keyword evidence="3" id="KW-1185">Reference proteome</keyword>
<organism evidence="2 3">
    <name type="scientific">Fodinicola feengrottensis</name>
    <dbReference type="NCBI Taxonomy" id="435914"/>
    <lineage>
        <taxon>Bacteria</taxon>
        <taxon>Bacillati</taxon>
        <taxon>Actinomycetota</taxon>
        <taxon>Actinomycetes</taxon>
        <taxon>Mycobacteriales</taxon>
        <taxon>Fodinicola</taxon>
    </lineage>
</organism>
<dbReference type="InterPro" id="IPR050312">
    <property type="entry name" value="IolE/XylAMocC-like"/>
</dbReference>
<dbReference type="Pfam" id="PF01261">
    <property type="entry name" value="AP_endonuc_2"/>
    <property type="match status" value="1"/>
</dbReference>
<dbReference type="Proteomes" id="UP001500618">
    <property type="component" value="Unassembled WGS sequence"/>
</dbReference>
<comment type="caution">
    <text evidence="2">The sequence shown here is derived from an EMBL/GenBank/DDBJ whole genome shotgun (WGS) entry which is preliminary data.</text>
</comment>
<feature type="domain" description="Xylose isomerase-like TIM barrel" evidence="1">
    <location>
        <begin position="15"/>
        <end position="269"/>
    </location>
</feature>
<evidence type="ECO:0000313" key="2">
    <source>
        <dbReference type="EMBL" id="GAA1679517.1"/>
    </source>
</evidence>
<dbReference type="PANTHER" id="PTHR12110:SF41">
    <property type="entry name" value="INOSOSE DEHYDRATASE"/>
    <property type="match status" value="1"/>
</dbReference>